<evidence type="ECO:0000313" key="2">
    <source>
        <dbReference type="EMBL" id="CAL8121614.1"/>
    </source>
</evidence>
<sequence>MCEKVPYYIVNTLATFDTVLVSKQFIFMMIGAQENQSTDIGMYLINSSIGANVLVRVGYIVSFKFHSQKYIQVVKTIAASPYRKNLYTVKRFMQSLFVCGSSFALVFIKTLNGLQDGLDNYVIENANHALSIFCSGLSCEQPDIREYSFKVVTFGLLGWATIFAGNLFEQLARDGILLSALTLGNSANAFRFKARVNDLGPGEVPTIGADIKNDYAWIKRISKHVNSAFNIVFRFFLLSNICMIAVFVDDWFNPHVGKVAKGVKLANVVCVCITFYYANQTAKTVKNGTA</sequence>
<accession>A0ABP1R7J6</accession>
<feature type="transmembrane region" description="Helical" evidence="1">
    <location>
        <begin position="228"/>
        <end position="247"/>
    </location>
</feature>
<evidence type="ECO:0000313" key="3">
    <source>
        <dbReference type="Proteomes" id="UP001642540"/>
    </source>
</evidence>
<reference evidence="2 3" key="1">
    <citation type="submission" date="2024-08" db="EMBL/GenBank/DDBJ databases">
        <authorList>
            <person name="Cucini C."/>
            <person name="Frati F."/>
        </authorList>
    </citation>
    <scope>NUCLEOTIDE SEQUENCE [LARGE SCALE GENOMIC DNA]</scope>
</reference>
<gene>
    <name evidence="2" type="ORF">ODALV1_LOCUS19468</name>
</gene>
<proteinExistence type="predicted"/>
<feature type="transmembrane region" description="Helical" evidence="1">
    <location>
        <begin position="147"/>
        <end position="168"/>
    </location>
</feature>
<dbReference type="Proteomes" id="UP001642540">
    <property type="component" value="Unassembled WGS sequence"/>
</dbReference>
<keyword evidence="1" id="KW-0472">Membrane</keyword>
<dbReference type="EMBL" id="CAXLJM020000065">
    <property type="protein sequence ID" value="CAL8121614.1"/>
    <property type="molecule type" value="Genomic_DNA"/>
</dbReference>
<comment type="caution">
    <text evidence="2">The sequence shown here is derived from an EMBL/GenBank/DDBJ whole genome shotgun (WGS) entry which is preliminary data.</text>
</comment>
<feature type="transmembrane region" description="Helical" evidence="1">
    <location>
        <begin position="92"/>
        <end position="111"/>
    </location>
</feature>
<keyword evidence="3" id="KW-1185">Reference proteome</keyword>
<organism evidence="2 3">
    <name type="scientific">Orchesella dallaii</name>
    <dbReference type="NCBI Taxonomy" id="48710"/>
    <lineage>
        <taxon>Eukaryota</taxon>
        <taxon>Metazoa</taxon>
        <taxon>Ecdysozoa</taxon>
        <taxon>Arthropoda</taxon>
        <taxon>Hexapoda</taxon>
        <taxon>Collembola</taxon>
        <taxon>Entomobryomorpha</taxon>
        <taxon>Entomobryoidea</taxon>
        <taxon>Orchesellidae</taxon>
        <taxon>Orchesellinae</taxon>
        <taxon>Orchesella</taxon>
    </lineage>
</organism>
<feature type="transmembrane region" description="Helical" evidence="1">
    <location>
        <begin position="259"/>
        <end position="278"/>
    </location>
</feature>
<name>A0ABP1R7J6_9HEXA</name>
<keyword evidence="1" id="KW-0812">Transmembrane</keyword>
<keyword evidence="1" id="KW-1133">Transmembrane helix</keyword>
<evidence type="ECO:0000256" key="1">
    <source>
        <dbReference type="SAM" id="Phobius"/>
    </source>
</evidence>
<protein>
    <submittedName>
        <fullName evidence="2">Uncharacterized protein</fullName>
    </submittedName>
</protein>